<sequence>MPMSTQFGSLSIGDPEQCGMFWLSVASMIAWPTFLTLVTFIYSRGSVTYTKDDGGKFEYSMVLGTSPASPTQHAPMEPSNGGQYYLSYTEAGYGSLALLLDAYPIRNFLWTVNSNETIDSSVQLVRRALGRNILPEEEISISHLVVTSIDFILRLVGLLLDRENIFNSVRTMFTGGVVPDIRVFLLGSTIASVMAFMLGTLTCLFTASQPSARKATRKTRLVLAIVWDILCLVSFAVGCWQIDSRRRAHQSIWPMFIYWTPSTSFIGLRIFGFNVSKVLGMIGVVLGVIARNELVCYGRAYLDLILPHLMKLEKVERKDIKIV</sequence>
<dbReference type="AlphaFoldDB" id="A0AAV4ZWE1"/>
<evidence type="ECO:0000313" key="2">
    <source>
        <dbReference type="EMBL" id="GJJ06032.1"/>
    </source>
</evidence>
<protein>
    <submittedName>
        <fullName evidence="2">Uncharacterized protein</fullName>
    </submittedName>
</protein>
<organism evidence="2 3">
    <name type="scientific">Clathrus columnatus</name>
    <dbReference type="NCBI Taxonomy" id="1419009"/>
    <lineage>
        <taxon>Eukaryota</taxon>
        <taxon>Fungi</taxon>
        <taxon>Dikarya</taxon>
        <taxon>Basidiomycota</taxon>
        <taxon>Agaricomycotina</taxon>
        <taxon>Agaricomycetes</taxon>
        <taxon>Phallomycetidae</taxon>
        <taxon>Phallales</taxon>
        <taxon>Clathraceae</taxon>
        <taxon>Clathrus</taxon>
    </lineage>
</organism>
<keyword evidence="1" id="KW-0472">Membrane</keyword>
<feature type="transmembrane region" description="Helical" evidence="1">
    <location>
        <begin position="219"/>
        <end position="240"/>
    </location>
</feature>
<keyword evidence="1" id="KW-1133">Transmembrane helix</keyword>
<comment type="caution">
    <text evidence="2">The sequence shown here is derived from an EMBL/GenBank/DDBJ whole genome shotgun (WGS) entry which is preliminary data.</text>
</comment>
<keyword evidence="1" id="KW-0812">Transmembrane</keyword>
<evidence type="ECO:0000313" key="3">
    <source>
        <dbReference type="Proteomes" id="UP001050691"/>
    </source>
</evidence>
<accession>A0AAV4ZWE1</accession>
<evidence type="ECO:0000256" key="1">
    <source>
        <dbReference type="SAM" id="Phobius"/>
    </source>
</evidence>
<reference evidence="2" key="1">
    <citation type="submission" date="2021-10" db="EMBL/GenBank/DDBJ databases">
        <title>De novo Genome Assembly of Clathrus columnatus (Basidiomycota, Fungi) Using Illumina and Nanopore Sequence Data.</title>
        <authorList>
            <person name="Ogiso-Tanaka E."/>
            <person name="Itagaki H."/>
            <person name="Hosoya T."/>
            <person name="Hosaka K."/>
        </authorList>
    </citation>
    <scope>NUCLEOTIDE SEQUENCE</scope>
    <source>
        <strain evidence="2">MO-923</strain>
    </source>
</reference>
<dbReference type="Proteomes" id="UP001050691">
    <property type="component" value="Unassembled WGS sequence"/>
</dbReference>
<dbReference type="EMBL" id="BPWL01000001">
    <property type="protein sequence ID" value="GJJ06032.1"/>
    <property type="molecule type" value="Genomic_DNA"/>
</dbReference>
<feature type="transmembrane region" description="Helical" evidence="1">
    <location>
        <begin position="20"/>
        <end position="42"/>
    </location>
</feature>
<proteinExistence type="predicted"/>
<gene>
    <name evidence="2" type="ORF">Clacol_000219</name>
</gene>
<keyword evidence="3" id="KW-1185">Reference proteome</keyword>
<feature type="transmembrane region" description="Helical" evidence="1">
    <location>
        <begin position="183"/>
        <end position="207"/>
    </location>
</feature>
<name>A0AAV4ZWE1_9AGAM</name>
<feature type="transmembrane region" description="Helical" evidence="1">
    <location>
        <begin position="252"/>
        <end position="272"/>
    </location>
</feature>
<feature type="transmembrane region" description="Helical" evidence="1">
    <location>
        <begin position="278"/>
        <end position="302"/>
    </location>
</feature>